<sequence length="200" mass="22809">MPVVEFLQFTASEKLISDRTIANPLLDILKGTEGQISTFYGIQVEDEKTGYLVVVWETYEHHKKLTESPSYKDLLDAFKPLYTGEFTIRHIPCEVDPHTAFTAPTTEFALLRPNGVGKEACQETIGELFQLMVTCPGIHLPMSWGVSREDSEAYYMIFGWDNVEAHVNAIHEERLQPMVHKMKEIFQVISVGHVKLTKHE</sequence>
<dbReference type="AlphaFoldDB" id="A0A2A9NU83"/>
<dbReference type="STRING" id="703135.A0A2A9NU83"/>
<dbReference type="OrthoDB" id="3830579at2759"/>
<organism evidence="1 2">
    <name type="scientific">Amanita thiersii Skay4041</name>
    <dbReference type="NCBI Taxonomy" id="703135"/>
    <lineage>
        <taxon>Eukaryota</taxon>
        <taxon>Fungi</taxon>
        <taxon>Dikarya</taxon>
        <taxon>Basidiomycota</taxon>
        <taxon>Agaricomycotina</taxon>
        <taxon>Agaricomycetes</taxon>
        <taxon>Agaricomycetidae</taxon>
        <taxon>Agaricales</taxon>
        <taxon>Pluteineae</taxon>
        <taxon>Amanitaceae</taxon>
        <taxon>Amanita</taxon>
    </lineage>
</organism>
<accession>A0A2A9NU83</accession>
<dbReference type="Gene3D" id="3.30.70.100">
    <property type="match status" value="2"/>
</dbReference>
<reference evidence="1 2" key="1">
    <citation type="submission" date="2014-02" db="EMBL/GenBank/DDBJ databases">
        <title>Transposable element dynamics among asymbiotic and ectomycorrhizal Amanita fungi.</title>
        <authorList>
            <consortium name="DOE Joint Genome Institute"/>
            <person name="Hess J."/>
            <person name="Skrede I."/>
            <person name="Wolfe B."/>
            <person name="LaButti K."/>
            <person name="Ohm R.A."/>
            <person name="Grigoriev I.V."/>
            <person name="Pringle A."/>
        </authorList>
    </citation>
    <scope>NUCLEOTIDE SEQUENCE [LARGE SCALE GENOMIC DNA]</scope>
    <source>
        <strain evidence="1 2">SKay4041</strain>
    </source>
</reference>
<name>A0A2A9NU83_9AGAR</name>
<evidence type="ECO:0000313" key="2">
    <source>
        <dbReference type="Proteomes" id="UP000242287"/>
    </source>
</evidence>
<proteinExistence type="predicted"/>
<dbReference type="SUPFAM" id="SSF54909">
    <property type="entry name" value="Dimeric alpha+beta barrel"/>
    <property type="match status" value="1"/>
</dbReference>
<keyword evidence="2" id="KW-1185">Reference proteome</keyword>
<dbReference type="InterPro" id="IPR011008">
    <property type="entry name" value="Dimeric_a/b-barrel"/>
</dbReference>
<dbReference type="EMBL" id="KZ301971">
    <property type="protein sequence ID" value="PFH54109.1"/>
    <property type="molecule type" value="Genomic_DNA"/>
</dbReference>
<protein>
    <recommendedName>
        <fullName evidence="3">ABM domain-containing protein</fullName>
    </recommendedName>
</protein>
<gene>
    <name evidence="1" type="ORF">AMATHDRAFT_882</name>
</gene>
<evidence type="ECO:0000313" key="1">
    <source>
        <dbReference type="EMBL" id="PFH54109.1"/>
    </source>
</evidence>
<dbReference type="Proteomes" id="UP000242287">
    <property type="component" value="Unassembled WGS sequence"/>
</dbReference>
<evidence type="ECO:0008006" key="3">
    <source>
        <dbReference type="Google" id="ProtNLM"/>
    </source>
</evidence>